<proteinExistence type="predicted"/>
<protein>
    <submittedName>
        <fullName evidence="2">Alpha-ketoglutarate-dependent dioxygenase AlkB</fullName>
    </submittedName>
</protein>
<organism evidence="2 3">
    <name type="scientific">Marinobacter adhaerens</name>
    <dbReference type="NCBI Taxonomy" id="1033846"/>
    <lineage>
        <taxon>Bacteria</taxon>
        <taxon>Pseudomonadati</taxon>
        <taxon>Pseudomonadota</taxon>
        <taxon>Gammaproteobacteria</taxon>
        <taxon>Pseudomonadales</taxon>
        <taxon>Marinobacteraceae</taxon>
        <taxon>Marinobacter</taxon>
    </lineage>
</organism>
<dbReference type="Pfam" id="PF13532">
    <property type="entry name" value="2OG-FeII_Oxy_2"/>
    <property type="match status" value="1"/>
</dbReference>
<dbReference type="AlphaFoldDB" id="A0A352IPI2"/>
<sequence length="107" mass="11586">MTQDLFSNLPPEQTVEPLMDGAVVLRQFALPNAESLMAGIETVTSEAPFRHMKTPGGHAMSAAMSCCGDLGWVTDSRGYRYQAEDPESGRPWPAMPAAFRELARSAA</sequence>
<evidence type="ECO:0000313" key="2">
    <source>
        <dbReference type="EMBL" id="HBC33365.1"/>
    </source>
</evidence>
<dbReference type="InterPro" id="IPR037151">
    <property type="entry name" value="AlkB-like_sf"/>
</dbReference>
<evidence type="ECO:0000313" key="3">
    <source>
        <dbReference type="Proteomes" id="UP000263489"/>
    </source>
</evidence>
<name>A0A352IPI2_9GAMM</name>
<dbReference type="InterPro" id="IPR027450">
    <property type="entry name" value="AlkB-like"/>
</dbReference>
<comment type="caution">
    <text evidence="2">The sequence shown here is derived from an EMBL/GenBank/DDBJ whole genome shotgun (WGS) entry which is preliminary data.</text>
</comment>
<dbReference type="GO" id="GO:0051213">
    <property type="term" value="F:dioxygenase activity"/>
    <property type="evidence" value="ECO:0007669"/>
    <property type="project" value="UniProtKB-KW"/>
</dbReference>
<dbReference type="Proteomes" id="UP000263489">
    <property type="component" value="Unassembled WGS sequence"/>
</dbReference>
<accession>A0A352IPI2</accession>
<dbReference type="EMBL" id="DNNA01000054">
    <property type="protein sequence ID" value="HBC33365.1"/>
    <property type="molecule type" value="Genomic_DNA"/>
</dbReference>
<keyword evidence="2" id="KW-0560">Oxidoreductase</keyword>
<feature type="non-terminal residue" evidence="2">
    <location>
        <position position="107"/>
    </location>
</feature>
<evidence type="ECO:0000259" key="1">
    <source>
        <dbReference type="Pfam" id="PF13532"/>
    </source>
</evidence>
<gene>
    <name evidence="2" type="ORF">DC045_03365</name>
</gene>
<keyword evidence="2" id="KW-0223">Dioxygenase</keyword>
<dbReference type="SUPFAM" id="SSF51197">
    <property type="entry name" value="Clavaminate synthase-like"/>
    <property type="match status" value="1"/>
</dbReference>
<dbReference type="Gene3D" id="2.60.120.590">
    <property type="entry name" value="Alpha-ketoglutarate-dependent dioxygenase AlkB-like"/>
    <property type="match status" value="1"/>
</dbReference>
<feature type="domain" description="Alpha-ketoglutarate-dependent dioxygenase AlkB-like" evidence="1">
    <location>
        <begin position="21"/>
        <end position="106"/>
    </location>
</feature>
<reference evidence="2 3" key="1">
    <citation type="journal article" date="2018" name="Nat. Biotechnol.">
        <title>A standardized bacterial taxonomy based on genome phylogeny substantially revises the tree of life.</title>
        <authorList>
            <person name="Parks D.H."/>
            <person name="Chuvochina M."/>
            <person name="Waite D.W."/>
            <person name="Rinke C."/>
            <person name="Skarshewski A."/>
            <person name="Chaumeil P.A."/>
            <person name="Hugenholtz P."/>
        </authorList>
    </citation>
    <scope>NUCLEOTIDE SEQUENCE [LARGE SCALE GENOMIC DNA]</scope>
    <source>
        <strain evidence="2">UBA9380</strain>
    </source>
</reference>